<comment type="similarity">
    <text evidence="1">Belongs to the LTV1 family.</text>
</comment>
<dbReference type="GO" id="GO:0042274">
    <property type="term" value="P:ribosomal small subunit biogenesis"/>
    <property type="evidence" value="ECO:0007669"/>
    <property type="project" value="InterPro"/>
</dbReference>
<dbReference type="GO" id="GO:0005634">
    <property type="term" value="C:nucleus"/>
    <property type="evidence" value="ECO:0007669"/>
    <property type="project" value="TreeGrafter"/>
</dbReference>
<keyword evidence="4" id="KW-1185">Reference proteome</keyword>
<organism evidence="4 5">
    <name type="scientific">Hyalella azteca</name>
    <name type="common">Amphipod</name>
    <dbReference type="NCBI Taxonomy" id="294128"/>
    <lineage>
        <taxon>Eukaryota</taxon>
        <taxon>Metazoa</taxon>
        <taxon>Ecdysozoa</taxon>
        <taxon>Arthropoda</taxon>
        <taxon>Crustacea</taxon>
        <taxon>Multicrustacea</taxon>
        <taxon>Malacostraca</taxon>
        <taxon>Eumalacostraca</taxon>
        <taxon>Peracarida</taxon>
        <taxon>Amphipoda</taxon>
        <taxon>Senticaudata</taxon>
        <taxon>Talitrida</taxon>
        <taxon>Talitroidea</taxon>
        <taxon>Hyalellidae</taxon>
        <taxon>Hyalella</taxon>
    </lineage>
</organism>
<dbReference type="OrthoDB" id="10482775at2759"/>
<evidence type="ECO:0000256" key="3">
    <source>
        <dbReference type="SAM" id="MobiDB-lite"/>
    </source>
</evidence>
<dbReference type="GO" id="GO:0005829">
    <property type="term" value="C:cytosol"/>
    <property type="evidence" value="ECO:0007669"/>
    <property type="project" value="TreeGrafter"/>
</dbReference>
<dbReference type="GeneID" id="108669594"/>
<feature type="compositionally biased region" description="Acidic residues" evidence="3">
    <location>
        <begin position="314"/>
        <end position="325"/>
    </location>
</feature>
<feature type="region of interest" description="Disordered" evidence="3">
    <location>
        <begin position="96"/>
        <end position="154"/>
    </location>
</feature>
<dbReference type="CTD" id="84946"/>
<dbReference type="InterPro" id="IPR007307">
    <property type="entry name" value="Ltv1"/>
</dbReference>
<dbReference type="GO" id="GO:0000056">
    <property type="term" value="P:ribosomal small subunit export from nucleus"/>
    <property type="evidence" value="ECO:0007669"/>
    <property type="project" value="TreeGrafter"/>
</dbReference>
<gene>
    <name evidence="5" type="primary">LOC108669594</name>
</gene>
<protein>
    <recommendedName>
        <fullName evidence="2">Protein LTV1 homolog</fullName>
    </recommendedName>
</protein>
<dbReference type="KEGG" id="hazt:108669594"/>
<feature type="region of interest" description="Disordered" evidence="3">
    <location>
        <begin position="236"/>
        <end position="369"/>
    </location>
</feature>
<sequence>MGKKRFIDRKKDVVHTIVLSNKNMSGADPIFGALPAPTKKKDKPMKAKAFQLRCDLPEDPSPIENSESNMNCDTDTAGEVKMINFSEDFPALGGNESGFKSSVKRKKGSESATKVHNTASTSQSLSSPNSSAWKTNIPSSSCDDSYMDSQQDDYEEDDSCSRFKFARYGIYFDDDYDYGQHLRDPNDWPLAEEDAELQTIVQQHPQARKKNPPKKLDTIPETFKYEAPAFCDPSHSIAFEEEATADPYDELFDDADEGELPDDIVDLLGGEDLDEDEDCSEDESNSDGVQDTSDGFLNVSDDEEAGNSDHLFDDAESLPEEQSSDAEDRPVADGDVKAAVDGFFDSVGFTSPEDDVPQSPKIPALRSSKGAKMVTDQFEHFNNKFDAMILRDYKDSDVGDARLDEVDGYLADDASQVSQFGRELRSVKYRDENVALVGPNKEPESLEDEQSRRQALQFCKTFTPSTPKTFEVSVPDRSAMKYNVTNLPSIRTKNKPIIIKNELPYLSRGKKKGLSVKDLKQHDAEFNTPHREVDEEAQTYKTMISELSYRPPDETTEQHRQRKAALKEIRRARREEKKQNTLALRNVLIHTSRVNINANRCQGVPLI</sequence>
<evidence type="ECO:0000313" key="4">
    <source>
        <dbReference type="Proteomes" id="UP000694843"/>
    </source>
</evidence>
<evidence type="ECO:0000256" key="2">
    <source>
        <dbReference type="ARBA" id="ARBA00021561"/>
    </source>
</evidence>
<dbReference type="RefSeq" id="XP_018012461.1">
    <property type="nucleotide sequence ID" value="XM_018156972.2"/>
</dbReference>
<feature type="compositionally biased region" description="Acidic residues" evidence="3">
    <location>
        <begin position="239"/>
        <end position="285"/>
    </location>
</feature>
<feature type="compositionally biased region" description="Polar residues" evidence="3">
    <location>
        <begin position="110"/>
        <end position="119"/>
    </location>
</feature>
<feature type="compositionally biased region" description="Basic and acidic residues" evidence="3">
    <location>
        <begin position="326"/>
        <end position="338"/>
    </location>
</feature>
<proteinExistence type="inferred from homology"/>
<feature type="compositionally biased region" description="Low complexity" evidence="3">
    <location>
        <begin position="139"/>
        <end position="149"/>
    </location>
</feature>
<dbReference type="PANTHER" id="PTHR21531:SF0">
    <property type="entry name" value="PROTEIN LTV1 HOMOLOG"/>
    <property type="match status" value="1"/>
</dbReference>
<feature type="compositionally biased region" description="Low complexity" evidence="3">
    <location>
        <begin position="120"/>
        <end position="131"/>
    </location>
</feature>
<dbReference type="Proteomes" id="UP000694843">
    <property type="component" value="Unplaced"/>
</dbReference>
<dbReference type="AlphaFoldDB" id="A0A8B7NGD0"/>
<dbReference type="PANTHER" id="PTHR21531">
    <property type="entry name" value="LOW-TEMPERATURE VIABILITY PROTEIN LTV1-RELATED"/>
    <property type="match status" value="1"/>
</dbReference>
<evidence type="ECO:0000313" key="5">
    <source>
        <dbReference type="RefSeq" id="XP_018012461.1"/>
    </source>
</evidence>
<name>A0A8B7NGD0_HYAAZ</name>
<dbReference type="GO" id="GO:0030688">
    <property type="term" value="C:preribosome, small subunit precursor"/>
    <property type="evidence" value="ECO:0007669"/>
    <property type="project" value="TreeGrafter"/>
</dbReference>
<evidence type="ECO:0000256" key="1">
    <source>
        <dbReference type="ARBA" id="ARBA00009078"/>
    </source>
</evidence>
<reference evidence="5" key="1">
    <citation type="submission" date="2025-08" db="UniProtKB">
        <authorList>
            <consortium name="RefSeq"/>
        </authorList>
    </citation>
    <scope>IDENTIFICATION</scope>
    <source>
        <tissue evidence="5">Whole organism</tissue>
    </source>
</reference>
<accession>A0A8B7NGD0</accession>